<proteinExistence type="predicted"/>
<dbReference type="EMBL" id="CADCTR010000105">
    <property type="protein sequence ID" value="CAA9218302.1"/>
    <property type="molecule type" value="Genomic_DNA"/>
</dbReference>
<feature type="domain" description="GAF" evidence="4">
    <location>
        <begin position="416"/>
        <end position="576"/>
    </location>
</feature>
<dbReference type="GO" id="GO:0000155">
    <property type="term" value="F:phosphorelay sensor kinase activity"/>
    <property type="evidence" value="ECO:0007669"/>
    <property type="project" value="InterPro"/>
</dbReference>
<evidence type="ECO:0000256" key="3">
    <source>
        <dbReference type="ARBA" id="ARBA00023012"/>
    </source>
</evidence>
<dbReference type="GO" id="GO:0046983">
    <property type="term" value="F:protein dimerization activity"/>
    <property type="evidence" value="ECO:0007669"/>
    <property type="project" value="InterPro"/>
</dbReference>
<dbReference type="Gene3D" id="1.20.5.1930">
    <property type="match status" value="1"/>
</dbReference>
<feature type="domain" description="GAF" evidence="4">
    <location>
        <begin position="21"/>
        <end position="185"/>
    </location>
</feature>
<dbReference type="PANTHER" id="PTHR24421:SF62">
    <property type="entry name" value="SENSORY TRANSDUCTION HISTIDINE KINASE"/>
    <property type="match status" value="1"/>
</dbReference>
<keyword evidence="3" id="KW-0902">Two-component regulatory system</keyword>
<gene>
    <name evidence="5" type="ORF">AVDCRST_MAG93-331</name>
</gene>
<dbReference type="Pfam" id="PF07730">
    <property type="entry name" value="HisKA_3"/>
    <property type="match status" value="1"/>
</dbReference>
<keyword evidence="2" id="KW-0418">Kinase</keyword>
<feature type="non-terminal residue" evidence="5">
    <location>
        <position position="671"/>
    </location>
</feature>
<dbReference type="InterPro" id="IPR003018">
    <property type="entry name" value="GAF"/>
</dbReference>
<dbReference type="SUPFAM" id="SSF55781">
    <property type="entry name" value="GAF domain-like"/>
    <property type="match status" value="3"/>
</dbReference>
<sequence length="671" mass="73107">MDVHEYQLLLDLSRAITMVRDADALLRIMMEQVRPLFGFDDAGILVLDADGAHHRDLIVGHPSVMPTEATRRVAAAGLGGWLPHHGSMIEAHMHACHAANAPLVFAFDEMLREFPEYPFHALMQDLGYKEVLATLLRVRGDSIGILYFISSEHGHFRTQQFELFEAIADQIAIAVCNIEANEEITTLAEERRLRADILAKVNDALKHAAEDLAVARTFEDIYGVFLRQAAAISGTTGGAVLQRSGSSSTRFEFVALLDQGDVILGERLHTLAMVAAIPERSEHDTTGHFARLAQGHTLLSPLDDLQRILPEGAAWVRATGNQAALSVPFTLHGNVQGYLGLPLRDERAQSSVVRETLKALASQIAVALELVRLADVAKRAAVAVERQTAAQERAAELATANDALRDSIEQLSGLGNVDAFLGAMLNAACEATGAECGSIMLFDAALTQAKLHIMVQDGHVSDIEREPGLALWRRTFALNEPGWVDMVKLFLRTPGFWWTSVDDPAFAPDIATWFREWHYVSVANFPLRRGNQLLGSLGLAFRTPQSPTGARLELIGVLAQQVALALELTRLSDEARRDAEQAATLKERTRIAREMHDTLAQAFTGVIVQLEAARRAVDDDPAAAGTHMLRAGALARDGLAEARRAVQALGPRALEDGDLVAALGHVVHQLQ</sequence>
<dbReference type="Gene3D" id="3.30.450.40">
    <property type="match status" value="3"/>
</dbReference>
<dbReference type="Pfam" id="PF13185">
    <property type="entry name" value="GAF_2"/>
    <property type="match status" value="1"/>
</dbReference>
<reference evidence="5" key="1">
    <citation type="submission" date="2020-02" db="EMBL/GenBank/DDBJ databases">
        <authorList>
            <person name="Meier V. D."/>
        </authorList>
    </citation>
    <scope>NUCLEOTIDE SEQUENCE</scope>
    <source>
        <strain evidence="5">AVDCRST_MAG93</strain>
    </source>
</reference>
<dbReference type="InterPro" id="IPR050482">
    <property type="entry name" value="Sensor_HK_TwoCompSys"/>
</dbReference>
<dbReference type="InterPro" id="IPR029016">
    <property type="entry name" value="GAF-like_dom_sf"/>
</dbReference>
<dbReference type="InterPro" id="IPR011712">
    <property type="entry name" value="Sig_transdc_His_kin_sub3_dim/P"/>
</dbReference>
<dbReference type="Pfam" id="PF01590">
    <property type="entry name" value="GAF"/>
    <property type="match status" value="1"/>
</dbReference>
<evidence type="ECO:0000259" key="4">
    <source>
        <dbReference type="SMART" id="SM00065"/>
    </source>
</evidence>
<evidence type="ECO:0000256" key="1">
    <source>
        <dbReference type="ARBA" id="ARBA00022679"/>
    </source>
</evidence>
<organism evidence="5">
    <name type="scientific">uncultured Chloroflexia bacterium</name>
    <dbReference type="NCBI Taxonomy" id="1672391"/>
    <lineage>
        <taxon>Bacteria</taxon>
        <taxon>Bacillati</taxon>
        <taxon>Chloroflexota</taxon>
        <taxon>Chloroflexia</taxon>
        <taxon>environmental samples</taxon>
    </lineage>
</organism>
<keyword evidence="1" id="KW-0808">Transferase</keyword>
<accession>A0A6J4H9I2</accession>
<protein>
    <recommendedName>
        <fullName evidence="4">GAF domain-containing protein</fullName>
    </recommendedName>
</protein>
<name>A0A6J4H9I2_9CHLR</name>
<evidence type="ECO:0000313" key="5">
    <source>
        <dbReference type="EMBL" id="CAA9218302.1"/>
    </source>
</evidence>
<dbReference type="GO" id="GO:0016020">
    <property type="term" value="C:membrane"/>
    <property type="evidence" value="ECO:0007669"/>
    <property type="project" value="InterPro"/>
</dbReference>
<dbReference type="SMART" id="SM00065">
    <property type="entry name" value="GAF"/>
    <property type="match status" value="2"/>
</dbReference>
<dbReference type="PANTHER" id="PTHR24421">
    <property type="entry name" value="NITRATE/NITRITE SENSOR PROTEIN NARX-RELATED"/>
    <property type="match status" value="1"/>
</dbReference>
<dbReference type="AlphaFoldDB" id="A0A6J4H9I2"/>
<evidence type="ECO:0000256" key="2">
    <source>
        <dbReference type="ARBA" id="ARBA00022777"/>
    </source>
</evidence>